<name>A0A8H7CFX9_9AGAR</name>
<proteinExistence type="predicted"/>
<organism evidence="3 4">
    <name type="scientific">Mycena venus</name>
    <dbReference type="NCBI Taxonomy" id="2733690"/>
    <lineage>
        <taxon>Eukaryota</taxon>
        <taxon>Fungi</taxon>
        <taxon>Dikarya</taxon>
        <taxon>Basidiomycota</taxon>
        <taxon>Agaricomycotina</taxon>
        <taxon>Agaricomycetes</taxon>
        <taxon>Agaricomycetidae</taxon>
        <taxon>Agaricales</taxon>
        <taxon>Marasmiineae</taxon>
        <taxon>Mycenaceae</taxon>
        <taxon>Mycena</taxon>
    </lineage>
</organism>
<protein>
    <recommendedName>
        <fullName evidence="2">DUF6535 domain-containing protein</fullName>
    </recommendedName>
</protein>
<reference evidence="3" key="1">
    <citation type="submission" date="2020-05" db="EMBL/GenBank/DDBJ databases">
        <title>Mycena genomes resolve the evolution of fungal bioluminescence.</title>
        <authorList>
            <person name="Tsai I.J."/>
        </authorList>
    </citation>
    <scope>NUCLEOTIDE SEQUENCE</scope>
    <source>
        <strain evidence="3">CCC161011</strain>
    </source>
</reference>
<dbReference type="InterPro" id="IPR045338">
    <property type="entry name" value="DUF6535"/>
</dbReference>
<keyword evidence="1" id="KW-1133">Transmembrane helix</keyword>
<dbReference type="Pfam" id="PF20153">
    <property type="entry name" value="DUF6535"/>
    <property type="match status" value="1"/>
</dbReference>
<dbReference type="OrthoDB" id="2971811at2759"/>
<feature type="transmembrane region" description="Helical" evidence="1">
    <location>
        <begin position="263"/>
        <end position="287"/>
    </location>
</feature>
<keyword evidence="1" id="KW-0812">Transmembrane</keyword>
<feature type="transmembrane region" description="Helical" evidence="1">
    <location>
        <begin position="236"/>
        <end position="257"/>
    </location>
</feature>
<evidence type="ECO:0000313" key="4">
    <source>
        <dbReference type="Proteomes" id="UP000620124"/>
    </source>
</evidence>
<dbReference type="EMBL" id="JACAZI010000023">
    <property type="protein sequence ID" value="KAF7336219.1"/>
    <property type="molecule type" value="Genomic_DNA"/>
</dbReference>
<keyword evidence="4" id="KW-1185">Reference proteome</keyword>
<gene>
    <name evidence="3" type="ORF">MVEN_02169700</name>
</gene>
<sequence length="952" mass="108045">MAETPTLSEAPLDAPNITVPVPTMVAIPTDCPKFGEAIEEIVAEHANRIVGAIHKQSTSLTAVFENLRKAVEALKKQPQSMDKKTTFWTAYKTLADEFDKELQRKYGDDLDTSLIFAGLFSAVSSAFIIQIQPELQSDPTQALLTLLVQNMTGVTTQTLQMSRPTGPATIIVVAQGILYVSLLSTLLAALLAVLGKQWLLHYDSVGERGTIEERGLERQRKFDGMRRWKFDLVMQIFPLLLQFSLFLFAVALSVYLWTIHHGIAALVLVPTGLGFAFYTLMIVSAVMSPDSPFQTSLSFLLKTIVKGIRLPNSLGRFCAWSRNWVHTFWTHVLSFWLQTWLACSSALEAIAPLLPLFNESNSRDPVPMQPTPIFDPPPPPSKEVAAVIWALETSTDPHLVEISAAMVPELSWVPVDFDMQPAQKRLIDIFESCFNGRTVRRSMVYRANACIRAFRVLECFAGRQGSIDLKRSEWFFMDDEDLGLSLSRWGLRFISAMHPQENYLKTVLQHFNPDDASLNDKSALADFLFCLNSFFSPLGIRDWSVLDKSRYAMGLTTLLLENLQKRLTDKHPLNPKMTNVIFKKLSRFADIYDEIFNWNASEEASRGMNAAFRLCAIRDFPQESLSFVLRCGLSLRFNSRLGTHDVEWVYRALEKVQISRFDANQPISPLQTILSALSRAANGPSGQDGHDRVRTIVLKVFFSADHWFQDPELRPILQQESVWINLGGLFHPDYINLGDRLCSMPEWKHIISLDLPGWLANFPRIEGTHWESWESTRKEFWSVLSRVWDADEHEADAFGNEKSLVMIFSALAKTWHRVDFSNLAGIQHRRHVKLLGCTASQVFYSKIVSYEVQNPSQRFTDTIIPCLGEALGRAAERAKDETINNPSIEQNLKDRITALAELLSRLALTTHGEIRNGQPNDDRTPEMEYWKCLRDGFMRQVNELQKNMERPH</sequence>
<comment type="caution">
    <text evidence="3">The sequence shown here is derived from an EMBL/GenBank/DDBJ whole genome shotgun (WGS) entry which is preliminary data.</text>
</comment>
<evidence type="ECO:0000259" key="2">
    <source>
        <dbReference type="Pfam" id="PF20153"/>
    </source>
</evidence>
<evidence type="ECO:0000256" key="1">
    <source>
        <dbReference type="SAM" id="Phobius"/>
    </source>
</evidence>
<dbReference type="Proteomes" id="UP000620124">
    <property type="component" value="Unassembled WGS sequence"/>
</dbReference>
<keyword evidence="1" id="KW-0472">Membrane</keyword>
<dbReference type="AlphaFoldDB" id="A0A8H7CFX9"/>
<accession>A0A8H7CFX9</accession>
<evidence type="ECO:0000313" key="3">
    <source>
        <dbReference type="EMBL" id="KAF7336219.1"/>
    </source>
</evidence>
<feature type="domain" description="DUF6535" evidence="2">
    <location>
        <begin position="88"/>
        <end position="258"/>
    </location>
</feature>
<feature type="transmembrane region" description="Helical" evidence="1">
    <location>
        <begin position="168"/>
        <end position="194"/>
    </location>
</feature>